<organism evidence="1 2">
    <name type="scientific">Panagrolaimus sp. JU765</name>
    <dbReference type="NCBI Taxonomy" id="591449"/>
    <lineage>
        <taxon>Eukaryota</taxon>
        <taxon>Metazoa</taxon>
        <taxon>Ecdysozoa</taxon>
        <taxon>Nematoda</taxon>
        <taxon>Chromadorea</taxon>
        <taxon>Rhabditida</taxon>
        <taxon>Tylenchina</taxon>
        <taxon>Panagrolaimomorpha</taxon>
        <taxon>Panagrolaimoidea</taxon>
        <taxon>Panagrolaimidae</taxon>
        <taxon>Panagrolaimus</taxon>
    </lineage>
</organism>
<evidence type="ECO:0000313" key="1">
    <source>
        <dbReference type="Proteomes" id="UP000887576"/>
    </source>
</evidence>
<accession>A0AC34RC49</accession>
<evidence type="ECO:0000313" key="2">
    <source>
        <dbReference type="WBParaSite" id="JU765_v2.g5279.t1"/>
    </source>
</evidence>
<name>A0AC34RC49_9BILA</name>
<protein>
    <submittedName>
        <fullName evidence="2">VWFA domain-containing protein</fullName>
    </submittedName>
</protein>
<sequence length="600" mass="65586">MSSAMVSIPNVATLADDLLANFFTVYNIDSAHTALIVFGPKNVDSTEYFNTFTEVCDHLTSSEAQTIINGMFQTNLSEVYTTFRDDQLPTGRQVKKVFVVITAITDPENVKATISVSDQIRSKGAYVILVSLNNPNQLGNMSRIADQVIYTTGYTIGDASNILGPACQLSQFTTPVTPRTTSSSSAFPMSSQPTPVSTSLFPNTGTIQPTQPITSMFPNNGTGSPPTDDPSNAMGTLCSTNSSNVWLDLYFLIDVSKGMLGTDLGDLGGQLYSLLEGLTIGQTPKRSTRVGIITYATNVTVRLTLTACDNNTFFNTVFQLQNFRLPNDGGTNIKAGLETILNLTKTEQSYRRTAIIIVAASYDPNTADDASQIADIIKEDGTTILTIAYESPGTTNANLANLSTLGYSYRNNDPNLYSELLLAFTQINCFCPPKTYQYKVYDETFKNFTVFADCVYGSDGGLDPAIAERICEGSGAVLASVASKDKLDFIIDHVVTETMPKTKQFTVGAHLVSGQWVWYGYNNTVYPASNLPDYFSNEQGSYTYFNNTFGFNWEIHRQDGGFKNAKSYICQSRACDADFLCNVDPHSLLQKKSKKVHQLP</sequence>
<dbReference type="WBParaSite" id="JU765_v2.g5279.t1">
    <property type="protein sequence ID" value="JU765_v2.g5279.t1"/>
    <property type="gene ID" value="JU765_v2.g5279"/>
</dbReference>
<reference evidence="2" key="1">
    <citation type="submission" date="2022-11" db="UniProtKB">
        <authorList>
            <consortium name="WormBaseParasite"/>
        </authorList>
    </citation>
    <scope>IDENTIFICATION</scope>
</reference>
<dbReference type="Proteomes" id="UP000887576">
    <property type="component" value="Unplaced"/>
</dbReference>
<proteinExistence type="predicted"/>